<evidence type="ECO:0000259" key="9">
    <source>
        <dbReference type="PROSITE" id="PS50850"/>
    </source>
</evidence>
<evidence type="ECO:0000256" key="6">
    <source>
        <dbReference type="ARBA" id="ARBA00023136"/>
    </source>
</evidence>
<dbReference type="FunFam" id="1.20.1720.10:FF:000012">
    <property type="entry name" value="MFS toxin efflux pump (AflT)"/>
    <property type="match status" value="1"/>
</dbReference>
<keyword evidence="11" id="KW-1185">Reference proteome</keyword>
<feature type="transmembrane region" description="Helical" evidence="8">
    <location>
        <begin position="41"/>
        <end position="67"/>
    </location>
</feature>
<dbReference type="PANTHER" id="PTHR23501:SF177">
    <property type="entry name" value="MAJOR FACILITATOR SUPERFAMILY (MFS) PROFILE DOMAIN-CONTAINING PROTEIN-RELATED"/>
    <property type="match status" value="1"/>
</dbReference>
<evidence type="ECO:0000256" key="5">
    <source>
        <dbReference type="ARBA" id="ARBA00022989"/>
    </source>
</evidence>
<evidence type="ECO:0000256" key="7">
    <source>
        <dbReference type="SAM" id="MobiDB-lite"/>
    </source>
</evidence>
<keyword evidence="3" id="KW-0813">Transport</keyword>
<feature type="domain" description="Major facilitator superfamily (MFS) profile" evidence="9">
    <location>
        <begin position="44"/>
        <end position="529"/>
    </location>
</feature>
<sequence>MAADTEIVEPVSGHGSLHEKDNNTNGSDDVDESDYPTGFRLLFVVVALILAIFLTSLDFTIIATAIPRITDDFHSLSDVAWYGSAFFLVTASFQTAWGKAYGFFSLKITFLLALFLFEIGSLICGVAPSSVALIVGRAIAGLGAAGLNTGSFTLVAFCAPPKKRPIFTGLIGLSYGIASVVGPLLGGVFTDSITWRWCFYINLPVGAVSALFIVFFFQSPAASKTTDHHTWWSKLLQMDPVGTGLVLACVTCYILAMQYGGQTHPWNSSVVIGLIVGFVLILATLVVWELYMGEKAMSPPRLVKRHAVPSAVGFFFFGSYIVIIYYLPTYFQSIDGVSAIGSGVHNLPFILAVSIFTVLSGVLISVTGYPAPFVVGGAAIATVGCGLIYTLDIGTGAGKWIGYQILAGFGNGLGVQVPMIMAQANTDASDMAATTAILMCFQTIGGAFMQAGAQAAFANRLLDELPNTAPDVDPGAVVAAGATELKSFGSSLAGVRIAYMRGLKVAFAFACASMGVAFILALFSRRKRITGEAAKNAMAAA</sequence>
<evidence type="ECO:0000256" key="4">
    <source>
        <dbReference type="ARBA" id="ARBA00022692"/>
    </source>
</evidence>
<feature type="transmembrane region" description="Helical" evidence="8">
    <location>
        <begin position="403"/>
        <end position="424"/>
    </location>
</feature>
<dbReference type="PANTHER" id="PTHR23501">
    <property type="entry name" value="MAJOR FACILITATOR SUPERFAMILY"/>
    <property type="match status" value="1"/>
</dbReference>
<feature type="transmembrane region" description="Helical" evidence="8">
    <location>
        <begin position="79"/>
        <end position="97"/>
    </location>
</feature>
<feature type="transmembrane region" description="Helical" evidence="8">
    <location>
        <begin position="166"/>
        <end position="185"/>
    </location>
</feature>
<dbReference type="Gene3D" id="1.20.1720.10">
    <property type="entry name" value="Multidrug resistance protein D"/>
    <property type="match status" value="1"/>
</dbReference>
<feature type="transmembrane region" description="Helical" evidence="8">
    <location>
        <begin position="308"/>
        <end position="327"/>
    </location>
</feature>
<feature type="transmembrane region" description="Helical" evidence="8">
    <location>
        <begin position="373"/>
        <end position="391"/>
    </location>
</feature>
<dbReference type="AlphaFoldDB" id="A0A8H4MF17"/>
<gene>
    <name evidence="10" type="ORF">CNMCM6805_006449</name>
</gene>
<dbReference type="CDD" id="cd17502">
    <property type="entry name" value="MFS_Azr1_MDR_like"/>
    <property type="match status" value="1"/>
</dbReference>
<dbReference type="Pfam" id="PF07690">
    <property type="entry name" value="MFS_1"/>
    <property type="match status" value="1"/>
</dbReference>
<comment type="caution">
    <text evidence="10">The sequence shown here is derived from an EMBL/GenBank/DDBJ whole genome shotgun (WGS) entry which is preliminary data.</text>
</comment>
<feature type="transmembrane region" description="Helical" evidence="8">
    <location>
        <begin position="347"/>
        <end position="366"/>
    </location>
</feature>
<dbReference type="EMBL" id="JAAAPX010000003">
    <property type="protein sequence ID" value="KAF4245016.1"/>
    <property type="molecule type" value="Genomic_DNA"/>
</dbReference>
<evidence type="ECO:0000313" key="11">
    <source>
        <dbReference type="Proteomes" id="UP000653565"/>
    </source>
</evidence>
<keyword evidence="4 8" id="KW-0812">Transmembrane</keyword>
<dbReference type="InterPro" id="IPR036259">
    <property type="entry name" value="MFS_trans_sf"/>
</dbReference>
<evidence type="ECO:0000256" key="2">
    <source>
        <dbReference type="ARBA" id="ARBA00007520"/>
    </source>
</evidence>
<evidence type="ECO:0000256" key="3">
    <source>
        <dbReference type="ARBA" id="ARBA00022448"/>
    </source>
</evidence>
<feature type="transmembrane region" description="Helical" evidence="8">
    <location>
        <begin position="505"/>
        <end position="523"/>
    </location>
</feature>
<keyword evidence="5 8" id="KW-1133">Transmembrane helix</keyword>
<dbReference type="GO" id="GO:0022857">
    <property type="term" value="F:transmembrane transporter activity"/>
    <property type="evidence" value="ECO:0007669"/>
    <property type="project" value="InterPro"/>
</dbReference>
<evidence type="ECO:0000313" key="10">
    <source>
        <dbReference type="EMBL" id="KAF4245016.1"/>
    </source>
</evidence>
<dbReference type="InterPro" id="IPR020846">
    <property type="entry name" value="MFS_dom"/>
</dbReference>
<feature type="transmembrane region" description="Helical" evidence="8">
    <location>
        <begin position="268"/>
        <end position="288"/>
    </location>
</feature>
<accession>A0A8H4MF17</accession>
<dbReference type="FunFam" id="1.20.1250.20:FF:000196">
    <property type="entry name" value="MFS toxin efflux pump (AflT)"/>
    <property type="match status" value="1"/>
</dbReference>
<dbReference type="Gene3D" id="1.20.1250.20">
    <property type="entry name" value="MFS general substrate transporter like domains"/>
    <property type="match status" value="1"/>
</dbReference>
<evidence type="ECO:0000256" key="1">
    <source>
        <dbReference type="ARBA" id="ARBA00004141"/>
    </source>
</evidence>
<comment type="similarity">
    <text evidence="2">Belongs to the major facilitator superfamily. TCR/Tet family.</text>
</comment>
<protein>
    <recommendedName>
        <fullName evidence="9">Major facilitator superfamily (MFS) profile domain-containing protein</fullName>
    </recommendedName>
</protein>
<feature type="transmembrane region" description="Helical" evidence="8">
    <location>
        <begin position="197"/>
        <end position="217"/>
    </location>
</feature>
<feature type="transmembrane region" description="Helical" evidence="8">
    <location>
        <begin position="134"/>
        <end position="159"/>
    </location>
</feature>
<dbReference type="Proteomes" id="UP000653565">
    <property type="component" value="Unassembled WGS sequence"/>
</dbReference>
<feature type="transmembrane region" description="Helical" evidence="8">
    <location>
        <begin position="109"/>
        <end position="128"/>
    </location>
</feature>
<dbReference type="PROSITE" id="PS50850">
    <property type="entry name" value="MFS"/>
    <property type="match status" value="1"/>
</dbReference>
<reference evidence="10" key="2">
    <citation type="submission" date="2020-04" db="EMBL/GenBank/DDBJ databases">
        <authorList>
            <person name="Santos R.A.C."/>
            <person name="Steenwyk J.L."/>
            <person name="Rivero-Menendez O."/>
            <person name="Mead M.E."/>
            <person name="Silva L.P."/>
            <person name="Bastos R.W."/>
            <person name="Alastruey-Izquierdo A."/>
            <person name="Goldman G.H."/>
            <person name="Rokas A."/>
        </authorList>
    </citation>
    <scope>NUCLEOTIDE SEQUENCE</scope>
    <source>
        <strain evidence="10">CNM-CM6805</strain>
    </source>
</reference>
<comment type="subcellular location">
    <subcellularLocation>
        <location evidence="1">Membrane</location>
        <topology evidence="1">Multi-pass membrane protein</topology>
    </subcellularLocation>
</comment>
<reference evidence="10" key="1">
    <citation type="journal article" date="2020" name="bioRxiv">
        <title>Genomic and phenotypic heterogeneity of clinical isolates of the human pathogens Aspergillus fumigatus, Aspergillus lentulus and Aspergillus fumigatiaffinis.</title>
        <authorList>
            <person name="dos Santos R.A.C."/>
            <person name="Steenwyk J.L."/>
            <person name="Rivero-Menendez O."/>
            <person name="Mead M.E."/>
            <person name="Silva L.P."/>
            <person name="Bastos R.W."/>
            <person name="Alastruey-Izquierdo A."/>
            <person name="Goldman G.H."/>
            <person name="Rokas A."/>
        </authorList>
    </citation>
    <scope>NUCLEOTIDE SEQUENCE</scope>
    <source>
        <strain evidence="10">CNM-CM6805</strain>
    </source>
</reference>
<feature type="region of interest" description="Disordered" evidence="7">
    <location>
        <begin position="1"/>
        <end position="29"/>
    </location>
</feature>
<dbReference type="GO" id="GO:0005886">
    <property type="term" value="C:plasma membrane"/>
    <property type="evidence" value="ECO:0007669"/>
    <property type="project" value="TreeGrafter"/>
</dbReference>
<keyword evidence="6 8" id="KW-0472">Membrane</keyword>
<name>A0A8H4MF17_9EURO</name>
<feature type="transmembrane region" description="Helical" evidence="8">
    <location>
        <begin position="238"/>
        <end position="256"/>
    </location>
</feature>
<proteinExistence type="inferred from homology"/>
<organism evidence="10 11">
    <name type="scientific">Aspergillus fumigatiaffinis</name>
    <dbReference type="NCBI Taxonomy" id="340414"/>
    <lineage>
        <taxon>Eukaryota</taxon>
        <taxon>Fungi</taxon>
        <taxon>Dikarya</taxon>
        <taxon>Ascomycota</taxon>
        <taxon>Pezizomycotina</taxon>
        <taxon>Eurotiomycetes</taxon>
        <taxon>Eurotiomycetidae</taxon>
        <taxon>Eurotiales</taxon>
        <taxon>Aspergillaceae</taxon>
        <taxon>Aspergillus</taxon>
        <taxon>Aspergillus subgen. Fumigati</taxon>
    </lineage>
</organism>
<dbReference type="InterPro" id="IPR011701">
    <property type="entry name" value="MFS"/>
</dbReference>
<dbReference type="SUPFAM" id="SSF103473">
    <property type="entry name" value="MFS general substrate transporter"/>
    <property type="match status" value="2"/>
</dbReference>
<evidence type="ECO:0000256" key="8">
    <source>
        <dbReference type="SAM" id="Phobius"/>
    </source>
</evidence>